<reference evidence="7 8" key="1">
    <citation type="submission" date="2023-03" db="EMBL/GenBank/DDBJ databases">
        <title>Mating type loci evolution in Malassezia.</title>
        <authorList>
            <person name="Coelho M.A."/>
        </authorList>
    </citation>
    <scope>NUCLEOTIDE SEQUENCE [LARGE SCALE GENOMIC DNA]</scope>
    <source>
        <strain evidence="7 8">CBS 13387</strain>
    </source>
</reference>
<feature type="region of interest" description="Disordered" evidence="5">
    <location>
        <begin position="36"/>
        <end position="82"/>
    </location>
</feature>
<organism evidence="7 8">
    <name type="scientific">Malassezia arunalokei</name>
    <dbReference type="NCBI Taxonomy" id="1514897"/>
    <lineage>
        <taxon>Eukaryota</taxon>
        <taxon>Fungi</taxon>
        <taxon>Dikarya</taxon>
        <taxon>Basidiomycota</taxon>
        <taxon>Ustilaginomycotina</taxon>
        <taxon>Malasseziomycetes</taxon>
        <taxon>Malasseziales</taxon>
        <taxon>Malasseziaceae</taxon>
        <taxon>Malassezia</taxon>
    </lineage>
</organism>
<comment type="subcellular location">
    <subcellularLocation>
        <location evidence="1">Mitochondrion</location>
    </subcellularLocation>
</comment>
<dbReference type="EMBL" id="CP119919">
    <property type="protein sequence ID" value="WFD16169.1"/>
    <property type="molecule type" value="Genomic_DNA"/>
</dbReference>
<dbReference type="InterPro" id="IPR031568">
    <property type="entry name" value="Pet117"/>
</dbReference>
<dbReference type="AlphaFoldDB" id="A0AAJ5Z1E8"/>
<evidence type="ECO:0008006" key="9">
    <source>
        <dbReference type="Google" id="ProtNLM"/>
    </source>
</evidence>
<dbReference type="PANTHER" id="PTHR28163">
    <property type="entry name" value="PROTEIN PET117 HOMOLOG, MITOCHONDRIAL"/>
    <property type="match status" value="1"/>
</dbReference>
<dbReference type="Pfam" id="PF15786">
    <property type="entry name" value="PET117"/>
    <property type="match status" value="1"/>
</dbReference>
<comment type="similarity">
    <text evidence="2">Belongs to the PET117 family.</text>
</comment>
<keyword evidence="4" id="KW-0496">Mitochondrion</keyword>
<evidence type="ECO:0000313" key="7">
    <source>
        <dbReference type="EMBL" id="WFD16169.1"/>
    </source>
</evidence>
<accession>A0AAJ5Z1E8</accession>
<feature type="transmembrane region" description="Helical" evidence="6">
    <location>
        <begin position="6"/>
        <end position="26"/>
    </location>
</feature>
<evidence type="ECO:0000256" key="1">
    <source>
        <dbReference type="ARBA" id="ARBA00004173"/>
    </source>
</evidence>
<keyword evidence="6" id="KW-1133">Transmembrane helix</keyword>
<sequence>MSQAAKTALGASIVATTCIIAGVHYLQVKERETMYKGVQRDDERDREKKQRMVNLQENRERESRYLELQPQTSPSSGLTRLA</sequence>
<gene>
    <name evidence="7" type="ORF">MARU1_002205</name>
</gene>
<dbReference type="PANTHER" id="PTHR28163:SF1">
    <property type="entry name" value="PROTEIN PET117 HOMOLOG, MITOCHONDRIAL"/>
    <property type="match status" value="1"/>
</dbReference>
<evidence type="ECO:0000256" key="5">
    <source>
        <dbReference type="SAM" id="MobiDB-lite"/>
    </source>
</evidence>
<dbReference type="GO" id="GO:0033617">
    <property type="term" value="P:mitochondrial respiratory chain complex IV assembly"/>
    <property type="evidence" value="ECO:0007669"/>
    <property type="project" value="TreeGrafter"/>
</dbReference>
<dbReference type="GO" id="GO:0005739">
    <property type="term" value="C:mitochondrion"/>
    <property type="evidence" value="ECO:0007669"/>
    <property type="project" value="UniProtKB-SubCell"/>
</dbReference>
<dbReference type="Proteomes" id="UP001217582">
    <property type="component" value="Chromosome 4"/>
</dbReference>
<feature type="compositionally biased region" description="Polar residues" evidence="5">
    <location>
        <begin position="69"/>
        <end position="82"/>
    </location>
</feature>
<keyword evidence="6" id="KW-0472">Membrane</keyword>
<evidence type="ECO:0000256" key="6">
    <source>
        <dbReference type="SAM" id="Phobius"/>
    </source>
</evidence>
<keyword evidence="6" id="KW-0812">Transmembrane</keyword>
<name>A0AAJ5Z1E8_9BASI</name>
<protein>
    <recommendedName>
        <fullName evidence="9">Cytochrome c oxidase assembly protein</fullName>
    </recommendedName>
</protein>
<evidence type="ECO:0000256" key="2">
    <source>
        <dbReference type="ARBA" id="ARBA00008197"/>
    </source>
</evidence>
<keyword evidence="3" id="KW-0809">Transit peptide</keyword>
<feature type="compositionally biased region" description="Basic and acidic residues" evidence="5">
    <location>
        <begin position="36"/>
        <end position="50"/>
    </location>
</feature>
<evidence type="ECO:0000256" key="4">
    <source>
        <dbReference type="ARBA" id="ARBA00023128"/>
    </source>
</evidence>
<proteinExistence type="inferred from homology"/>
<keyword evidence="8" id="KW-1185">Reference proteome</keyword>
<evidence type="ECO:0000313" key="8">
    <source>
        <dbReference type="Proteomes" id="UP001217582"/>
    </source>
</evidence>
<evidence type="ECO:0000256" key="3">
    <source>
        <dbReference type="ARBA" id="ARBA00022946"/>
    </source>
</evidence>